<dbReference type="EMBL" id="JBJQND010000012">
    <property type="protein sequence ID" value="KAL3859352.1"/>
    <property type="molecule type" value="Genomic_DNA"/>
</dbReference>
<evidence type="ECO:0000313" key="1">
    <source>
        <dbReference type="EMBL" id="KAL3859352.1"/>
    </source>
</evidence>
<protein>
    <submittedName>
        <fullName evidence="1">Uncharacterized protein</fullName>
    </submittedName>
</protein>
<proteinExistence type="predicted"/>
<dbReference type="Proteomes" id="UP001634394">
    <property type="component" value="Unassembled WGS sequence"/>
</dbReference>
<feature type="non-terminal residue" evidence="1">
    <location>
        <position position="301"/>
    </location>
</feature>
<accession>A0ABD3VCQ2</accession>
<organism evidence="1 2">
    <name type="scientific">Sinanodonta woodiana</name>
    <name type="common">Chinese pond mussel</name>
    <name type="synonym">Anodonta woodiana</name>
    <dbReference type="NCBI Taxonomy" id="1069815"/>
    <lineage>
        <taxon>Eukaryota</taxon>
        <taxon>Metazoa</taxon>
        <taxon>Spiralia</taxon>
        <taxon>Lophotrochozoa</taxon>
        <taxon>Mollusca</taxon>
        <taxon>Bivalvia</taxon>
        <taxon>Autobranchia</taxon>
        <taxon>Heteroconchia</taxon>
        <taxon>Palaeoheterodonta</taxon>
        <taxon>Unionida</taxon>
        <taxon>Unionoidea</taxon>
        <taxon>Unionidae</taxon>
        <taxon>Unioninae</taxon>
        <taxon>Sinanodonta</taxon>
    </lineage>
</organism>
<sequence>MQAKRGSLVLKFETMDNFDVKLLTPETVKTKVWEMIKTLCPEYKDLFKEPVHLTIFLKPLSNTDSAEIYFYLETSEAKEEFSCMKLESHDKKYIVEEMGPVSLTNWMFNTLQLDEDTKTKLMDLYLRKDISRRKKMKILLNIVESLGNGYDLLEKYCEEHDTFLYDKVFKKHRQMMVEENQDGAQQYEFLEEGLQRLSSIWIDFTVDPKDDICHIKQLVGNVNQKVDDVKDQVGYVKDQVGDVKDQVGDVKDQVGDVKDQVGDVKDQVGDVKDQVHEVKVQDSDFKKDFEVVKNTLYDVQK</sequence>
<reference evidence="1 2" key="1">
    <citation type="submission" date="2024-11" db="EMBL/GenBank/DDBJ databases">
        <title>Chromosome-level genome assembly of the freshwater bivalve Anodonta woodiana.</title>
        <authorList>
            <person name="Chen X."/>
        </authorList>
    </citation>
    <scope>NUCLEOTIDE SEQUENCE [LARGE SCALE GENOMIC DNA]</scope>
    <source>
        <strain evidence="1">MN2024</strain>
        <tissue evidence="1">Gills</tissue>
    </source>
</reference>
<gene>
    <name evidence="1" type="ORF">ACJMK2_009577</name>
</gene>
<dbReference type="AlphaFoldDB" id="A0ABD3VCQ2"/>
<evidence type="ECO:0000313" key="2">
    <source>
        <dbReference type="Proteomes" id="UP001634394"/>
    </source>
</evidence>
<keyword evidence="2" id="KW-1185">Reference proteome</keyword>
<comment type="caution">
    <text evidence="1">The sequence shown here is derived from an EMBL/GenBank/DDBJ whole genome shotgun (WGS) entry which is preliminary data.</text>
</comment>
<name>A0ABD3VCQ2_SINWO</name>
<dbReference type="Gene3D" id="1.20.1480.30">
    <property type="entry name" value="Designed four-helix bundle protein"/>
    <property type="match status" value="1"/>
</dbReference>